<dbReference type="VEuPathDB" id="VectorBase:AFUN2_008148"/>
<dbReference type="VEuPathDB" id="VectorBase:AFUN019395"/>
<dbReference type="AlphaFoldDB" id="A0A4Y0BKK4"/>
<evidence type="ECO:0000256" key="1">
    <source>
        <dbReference type="SAM" id="MobiDB-lite"/>
    </source>
</evidence>
<protein>
    <submittedName>
        <fullName evidence="2">Uncharacterized protein</fullName>
    </submittedName>
</protein>
<proteinExistence type="predicted"/>
<reference evidence="2" key="1">
    <citation type="submission" date="2020-05" db="UniProtKB">
        <authorList>
            <consortium name="EnsemblMetazoa"/>
        </authorList>
    </citation>
    <scope>IDENTIFICATION</scope>
    <source>
        <strain evidence="2">FUMOZ</strain>
    </source>
</reference>
<feature type="compositionally biased region" description="Low complexity" evidence="1">
    <location>
        <begin position="216"/>
        <end position="225"/>
    </location>
</feature>
<feature type="compositionally biased region" description="Low complexity" evidence="1">
    <location>
        <begin position="183"/>
        <end position="196"/>
    </location>
</feature>
<dbReference type="EnsemblMetazoa" id="AFUN019395-RA">
    <property type="protein sequence ID" value="AFUN019395-PA"/>
    <property type="gene ID" value="AFUN019395"/>
</dbReference>
<organism evidence="2">
    <name type="scientific">Anopheles funestus</name>
    <name type="common">African malaria mosquito</name>
    <dbReference type="NCBI Taxonomy" id="62324"/>
    <lineage>
        <taxon>Eukaryota</taxon>
        <taxon>Metazoa</taxon>
        <taxon>Ecdysozoa</taxon>
        <taxon>Arthropoda</taxon>
        <taxon>Hexapoda</taxon>
        <taxon>Insecta</taxon>
        <taxon>Pterygota</taxon>
        <taxon>Neoptera</taxon>
        <taxon>Endopterygota</taxon>
        <taxon>Diptera</taxon>
        <taxon>Nematocera</taxon>
        <taxon>Culicoidea</taxon>
        <taxon>Culicidae</taxon>
        <taxon>Anophelinae</taxon>
        <taxon>Anopheles</taxon>
    </lineage>
</organism>
<evidence type="ECO:0000313" key="2">
    <source>
        <dbReference type="EnsemblMetazoa" id="AFUN019395-PA"/>
    </source>
</evidence>
<dbReference type="STRING" id="62324.A0A4Y0BKK4"/>
<name>A0A4Y0BKK4_ANOFN</name>
<feature type="region of interest" description="Disordered" evidence="1">
    <location>
        <begin position="175"/>
        <end position="200"/>
    </location>
</feature>
<feature type="region of interest" description="Disordered" evidence="1">
    <location>
        <begin position="56"/>
        <end position="85"/>
    </location>
</feature>
<feature type="region of interest" description="Disordered" evidence="1">
    <location>
        <begin position="216"/>
        <end position="236"/>
    </location>
</feature>
<accession>A0A4Y0BKK4</accession>
<sequence>MANDEDRTLWVRSSPAELYYKRVSEKVVESTVRLDALCTLFEEELIHRAERIRATQKPYNPPPRKRKMKMCRHKHDKCSSSSESSDEEIEFEDECSMEELTAKIKHPLRLHVDLWYNDPGEMNDGPLCRCSARSRRPAYDMGSIRVKNVSQSAFPIRTMRINCIIIALQSLRRQISSRKRPQSSSTISTSFSSKGSHCCPMNRSVSYQRVRLFASTSSTRSSTSRSRCRKTLPFAS</sequence>
<feature type="compositionally biased region" description="Basic residues" evidence="1">
    <location>
        <begin position="63"/>
        <end position="76"/>
    </location>
</feature>